<dbReference type="OrthoDB" id="421671at2759"/>
<organism evidence="5 6">
    <name type="scientific">Chrysochromulina tobinii</name>
    <dbReference type="NCBI Taxonomy" id="1460289"/>
    <lineage>
        <taxon>Eukaryota</taxon>
        <taxon>Haptista</taxon>
        <taxon>Haptophyta</taxon>
        <taxon>Prymnesiophyceae</taxon>
        <taxon>Prymnesiales</taxon>
        <taxon>Chrysochromulinaceae</taxon>
        <taxon>Chrysochromulina</taxon>
    </lineage>
</organism>
<accession>A0A0M0KAN5</accession>
<feature type="domain" description="VRR-NUC" evidence="4">
    <location>
        <begin position="188"/>
        <end position="299"/>
    </location>
</feature>
<dbReference type="Proteomes" id="UP000037460">
    <property type="component" value="Unassembled WGS sequence"/>
</dbReference>
<sequence>MEAGLGTSATASVVLSAADEAHARLMHLAAPGTVWEMGESHDDHFELSRATFELSRDTFELSRAQMVAVRRMLQKLAVAPRRWKKPKLPELRAAREVRISGREMRLAASVRDEWTRGVHLENGLFLSTFALLLWDCLFAPTHGPGAVAGAMADAPLDLLEGGGAFYRRRVHAIEATLEAIERGEAVERWARAYKEHYGEAAIGVQWGALDTALTAHALEALGGAVVSTICRTLALDYVGSQHGAPDLLLLAPPSPSAPRGAARFVEVKGPGDALRDGQLAWIDVLVRAGAEVDVAYVQVGSPAPVARLQGPTFGKATATTSGGSSSSSAAPPTLVRTLLTLALVRRGEPPAAAGALPTTMSLAAADAPAAPKPPSQKYLLFTGFPFPLGPFTERKTVESELVKGRVYSFEQEIRLSGISANVRCTVFRMRDNHLLVYNPVAPTDEFLAQLKALDSKGVAHILLGATPYEHKVFVGPFARRFPEAKVWAVPDQWSFPVDLPAPLLGIDTKGTGGGDLTDTAAGSAAYANAPDLTDEFEVKLLRPSRRLGLGYAANEAAVLHKDTKTLALTDALIYVPGAPTKIYDEGNLRAIGDNARDTNSLGNLILKGAGAVNWRGTAAQTVDELWADGMRQGTDAEVVQRGWERNVLLSLFFGPSPDSLVTPAPSFAALKGRWIVAPVTDSLIYRSDRVKPELSRWVNDIVTNWDFKVIVPSHFEAHAGTPEDMRAAFKPTLAATTLDEARRSTDRPYKAADVQLLDDIAGGLIQLKVI</sequence>
<dbReference type="InterPro" id="IPR011856">
    <property type="entry name" value="tRNA_endonuc-like_dom_sf"/>
</dbReference>
<name>A0A0M0KAN5_9EUKA</name>
<gene>
    <name evidence="5" type="ORF">Ctob_013340</name>
</gene>
<dbReference type="GO" id="GO:0003676">
    <property type="term" value="F:nucleic acid binding"/>
    <property type="evidence" value="ECO:0007669"/>
    <property type="project" value="InterPro"/>
</dbReference>
<dbReference type="SMART" id="SM00990">
    <property type="entry name" value="VRR_NUC"/>
    <property type="match status" value="1"/>
</dbReference>
<evidence type="ECO:0000256" key="2">
    <source>
        <dbReference type="ARBA" id="ARBA00022722"/>
    </source>
</evidence>
<dbReference type="EMBL" id="JWZX01000709">
    <property type="protein sequence ID" value="KOO35906.1"/>
    <property type="molecule type" value="Genomic_DNA"/>
</dbReference>
<reference evidence="6" key="1">
    <citation type="journal article" date="2015" name="PLoS Genet.">
        <title>Genome Sequence and Transcriptome Analyses of Chrysochromulina tobin: Metabolic Tools for Enhanced Algal Fitness in the Prominent Order Prymnesiales (Haptophyceae).</title>
        <authorList>
            <person name="Hovde B.T."/>
            <person name="Deodato C.R."/>
            <person name="Hunsperger H.M."/>
            <person name="Ryken S.A."/>
            <person name="Yost W."/>
            <person name="Jha R.K."/>
            <person name="Patterson J."/>
            <person name="Monnat R.J. Jr."/>
            <person name="Barlow S.B."/>
            <person name="Starkenburg S.R."/>
            <person name="Cattolico R.A."/>
        </authorList>
    </citation>
    <scope>NUCLEOTIDE SEQUENCE</scope>
    <source>
        <strain evidence="6">CCMP291</strain>
    </source>
</reference>
<comment type="caution">
    <text evidence="5">The sequence shown here is derived from an EMBL/GenBank/DDBJ whole genome shotgun (WGS) entry which is preliminary data.</text>
</comment>
<dbReference type="GO" id="GO:0004518">
    <property type="term" value="F:nuclease activity"/>
    <property type="evidence" value="ECO:0007669"/>
    <property type="project" value="UniProtKB-KW"/>
</dbReference>
<comment type="cofactor">
    <cofactor evidence="1">
        <name>Mg(2+)</name>
        <dbReference type="ChEBI" id="CHEBI:18420"/>
    </cofactor>
</comment>
<evidence type="ECO:0000313" key="6">
    <source>
        <dbReference type="Proteomes" id="UP000037460"/>
    </source>
</evidence>
<keyword evidence="6" id="KW-1185">Reference proteome</keyword>
<dbReference type="PANTHER" id="PTHR33835:SF2">
    <property type="entry name" value="LYSINE-TRNA LIGASE"/>
    <property type="match status" value="1"/>
</dbReference>
<dbReference type="InterPro" id="IPR025638">
    <property type="entry name" value="DUF4336"/>
</dbReference>
<keyword evidence="3" id="KW-0378">Hydrolase</keyword>
<proteinExistence type="predicted"/>
<keyword evidence="2" id="KW-0540">Nuclease</keyword>
<dbReference type="AlphaFoldDB" id="A0A0M0KAN5"/>
<dbReference type="Pfam" id="PF08774">
    <property type="entry name" value="VRR_NUC"/>
    <property type="match status" value="1"/>
</dbReference>
<dbReference type="Pfam" id="PF14234">
    <property type="entry name" value="DUF4336"/>
    <property type="match status" value="2"/>
</dbReference>
<evidence type="ECO:0000256" key="1">
    <source>
        <dbReference type="ARBA" id="ARBA00001946"/>
    </source>
</evidence>
<dbReference type="GO" id="GO:0016788">
    <property type="term" value="F:hydrolase activity, acting on ester bonds"/>
    <property type="evidence" value="ECO:0007669"/>
    <property type="project" value="InterPro"/>
</dbReference>
<dbReference type="PANTHER" id="PTHR33835">
    <property type="entry name" value="YALI0C07656P"/>
    <property type="match status" value="1"/>
</dbReference>
<evidence type="ECO:0000259" key="4">
    <source>
        <dbReference type="SMART" id="SM00990"/>
    </source>
</evidence>
<protein>
    <recommendedName>
        <fullName evidence="4">VRR-NUC domain-containing protein</fullName>
    </recommendedName>
</protein>
<evidence type="ECO:0000313" key="5">
    <source>
        <dbReference type="EMBL" id="KOO35906.1"/>
    </source>
</evidence>
<evidence type="ECO:0000256" key="3">
    <source>
        <dbReference type="ARBA" id="ARBA00022801"/>
    </source>
</evidence>
<dbReference type="InterPro" id="IPR014883">
    <property type="entry name" value="VRR_NUC"/>
</dbReference>
<dbReference type="Gene3D" id="3.40.1350.10">
    <property type="match status" value="1"/>
</dbReference>